<dbReference type="eggNOG" id="COG1396">
    <property type="taxonomic scope" value="Bacteria"/>
</dbReference>
<evidence type="ECO:0000259" key="1">
    <source>
        <dbReference type="PROSITE" id="PS50943"/>
    </source>
</evidence>
<accession>D0LPI3</accession>
<dbReference type="InterPro" id="IPR001387">
    <property type="entry name" value="Cro/C1-type_HTH"/>
</dbReference>
<dbReference type="CDD" id="cd00093">
    <property type="entry name" value="HTH_XRE"/>
    <property type="match status" value="1"/>
</dbReference>
<name>D0LPI3_HALO1</name>
<dbReference type="GO" id="GO:0003677">
    <property type="term" value="F:DNA binding"/>
    <property type="evidence" value="ECO:0007669"/>
    <property type="project" value="InterPro"/>
</dbReference>
<dbReference type="EMBL" id="CP001804">
    <property type="protein sequence ID" value="ACY15346.1"/>
    <property type="molecule type" value="Genomic_DNA"/>
</dbReference>
<reference evidence="2 3" key="1">
    <citation type="journal article" date="2010" name="Stand. Genomic Sci.">
        <title>Complete genome sequence of Haliangium ochraceum type strain (SMP-2).</title>
        <authorList>
            <consortium name="US DOE Joint Genome Institute (JGI-PGF)"/>
            <person name="Ivanova N."/>
            <person name="Daum C."/>
            <person name="Lang E."/>
            <person name="Abt B."/>
            <person name="Kopitz M."/>
            <person name="Saunders E."/>
            <person name="Lapidus A."/>
            <person name="Lucas S."/>
            <person name="Glavina Del Rio T."/>
            <person name="Nolan M."/>
            <person name="Tice H."/>
            <person name="Copeland A."/>
            <person name="Cheng J.F."/>
            <person name="Chen F."/>
            <person name="Bruce D."/>
            <person name="Goodwin L."/>
            <person name="Pitluck S."/>
            <person name="Mavromatis K."/>
            <person name="Pati A."/>
            <person name="Mikhailova N."/>
            <person name="Chen A."/>
            <person name="Palaniappan K."/>
            <person name="Land M."/>
            <person name="Hauser L."/>
            <person name="Chang Y.J."/>
            <person name="Jeffries C.D."/>
            <person name="Detter J.C."/>
            <person name="Brettin T."/>
            <person name="Rohde M."/>
            <person name="Goker M."/>
            <person name="Bristow J."/>
            <person name="Markowitz V."/>
            <person name="Eisen J.A."/>
            <person name="Hugenholtz P."/>
            <person name="Kyrpides N.C."/>
            <person name="Klenk H.P."/>
        </authorList>
    </citation>
    <scope>NUCLEOTIDE SEQUENCE [LARGE SCALE GENOMIC DNA]</scope>
    <source>
        <strain evidence="3">DSM 14365 / CIP 107738 / JCM 11303 / AJ 13395 / SMP-2</strain>
    </source>
</reference>
<dbReference type="Gene3D" id="1.10.260.40">
    <property type="entry name" value="lambda repressor-like DNA-binding domains"/>
    <property type="match status" value="1"/>
</dbReference>
<dbReference type="RefSeq" id="WP_012827954.1">
    <property type="nucleotide sequence ID" value="NC_013440.1"/>
</dbReference>
<gene>
    <name evidence="2" type="ordered locus">Hoch_2822</name>
</gene>
<sequence length="80" mass="8792">MSDFPCIPLVPIEPHPIRIGKAALEGRRTLGLTQEEVAERLNISVDYYGRVERGVVLPGVNTLQRMALVLRLDGNALLGL</sequence>
<dbReference type="SMART" id="SM00530">
    <property type="entry name" value="HTH_XRE"/>
    <property type="match status" value="1"/>
</dbReference>
<keyword evidence="3" id="KW-1185">Reference proteome</keyword>
<dbReference type="Proteomes" id="UP000001880">
    <property type="component" value="Chromosome"/>
</dbReference>
<dbReference type="HOGENOM" id="CLU_066192_29_4_7"/>
<protein>
    <submittedName>
        <fullName evidence="2">Transcriptional regulator, XRE family</fullName>
    </submittedName>
</protein>
<dbReference type="AlphaFoldDB" id="D0LPI3"/>
<evidence type="ECO:0000313" key="3">
    <source>
        <dbReference type="Proteomes" id="UP000001880"/>
    </source>
</evidence>
<dbReference type="PROSITE" id="PS50943">
    <property type="entry name" value="HTH_CROC1"/>
    <property type="match status" value="1"/>
</dbReference>
<dbReference type="InterPro" id="IPR010982">
    <property type="entry name" value="Lambda_DNA-bd_dom_sf"/>
</dbReference>
<dbReference type="Pfam" id="PF01381">
    <property type="entry name" value="HTH_3"/>
    <property type="match status" value="1"/>
</dbReference>
<dbReference type="KEGG" id="hoh:Hoch_2822"/>
<organism evidence="2 3">
    <name type="scientific">Haliangium ochraceum (strain DSM 14365 / JCM 11303 / SMP-2)</name>
    <dbReference type="NCBI Taxonomy" id="502025"/>
    <lineage>
        <taxon>Bacteria</taxon>
        <taxon>Pseudomonadati</taxon>
        <taxon>Myxococcota</taxon>
        <taxon>Polyangia</taxon>
        <taxon>Haliangiales</taxon>
        <taxon>Kofleriaceae</taxon>
        <taxon>Haliangium</taxon>
    </lineage>
</organism>
<evidence type="ECO:0000313" key="2">
    <source>
        <dbReference type="EMBL" id="ACY15346.1"/>
    </source>
</evidence>
<dbReference type="SUPFAM" id="SSF47413">
    <property type="entry name" value="lambda repressor-like DNA-binding domains"/>
    <property type="match status" value="1"/>
</dbReference>
<proteinExistence type="predicted"/>
<feature type="domain" description="HTH cro/C1-type" evidence="1">
    <location>
        <begin position="30"/>
        <end position="77"/>
    </location>
</feature>